<feature type="compositionally biased region" description="Pro residues" evidence="2">
    <location>
        <begin position="18"/>
        <end position="44"/>
    </location>
</feature>
<evidence type="ECO:0000313" key="6">
    <source>
        <dbReference type="Proteomes" id="UP000012174"/>
    </source>
</evidence>
<feature type="region of interest" description="Disordered" evidence="2">
    <location>
        <begin position="95"/>
        <end position="129"/>
    </location>
</feature>
<dbReference type="InterPro" id="IPR051477">
    <property type="entry name" value="Expansin_CellWall"/>
</dbReference>
<dbReference type="KEGG" id="ela:UCREL1_2492"/>
<evidence type="ECO:0000259" key="4">
    <source>
        <dbReference type="Pfam" id="PF03330"/>
    </source>
</evidence>
<evidence type="ECO:0000256" key="3">
    <source>
        <dbReference type="SAM" id="Phobius"/>
    </source>
</evidence>
<accession>M7TKK1</accession>
<dbReference type="Gene3D" id="2.40.40.10">
    <property type="entry name" value="RlpA-like domain"/>
    <property type="match status" value="1"/>
</dbReference>
<keyword evidence="3" id="KW-0812">Transmembrane</keyword>
<dbReference type="Proteomes" id="UP000012174">
    <property type="component" value="Unassembled WGS sequence"/>
</dbReference>
<keyword evidence="1" id="KW-0732">Signal</keyword>
<dbReference type="Pfam" id="PF03330">
    <property type="entry name" value="DPBB_1"/>
    <property type="match status" value="1"/>
</dbReference>
<keyword evidence="3" id="KW-0472">Membrane</keyword>
<dbReference type="OrthoDB" id="623670at2759"/>
<dbReference type="AlphaFoldDB" id="M7TKK1"/>
<protein>
    <submittedName>
        <fullName evidence="5">Putative riboflavin aldehyde-forming enzyme protein</fullName>
    </submittedName>
</protein>
<keyword evidence="3" id="KW-1133">Transmembrane helix</keyword>
<dbReference type="InterPro" id="IPR009009">
    <property type="entry name" value="RlpA-like_DPBB"/>
</dbReference>
<evidence type="ECO:0000256" key="1">
    <source>
        <dbReference type="ARBA" id="ARBA00022729"/>
    </source>
</evidence>
<dbReference type="STRING" id="1287681.M7TKK1"/>
<dbReference type="SUPFAM" id="SSF50685">
    <property type="entry name" value="Barwin-like endoglucanases"/>
    <property type="match status" value="1"/>
</dbReference>
<dbReference type="PANTHER" id="PTHR31836:SF28">
    <property type="entry name" value="SRCR DOMAIN-CONTAINING PROTEIN-RELATED"/>
    <property type="match status" value="1"/>
</dbReference>
<dbReference type="InterPro" id="IPR036908">
    <property type="entry name" value="RlpA-like_sf"/>
</dbReference>
<evidence type="ECO:0000256" key="2">
    <source>
        <dbReference type="SAM" id="MobiDB-lite"/>
    </source>
</evidence>
<feature type="domain" description="RlpA-like protein double-psi beta-barrel" evidence="4">
    <location>
        <begin position="276"/>
        <end position="317"/>
    </location>
</feature>
<reference evidence="6" key="1">
    <citation type="journal article" date="2013" name="Genome Announc.">
        <title>Draft genome sequence of the grapevine dieback fungus Eutypa lata UCR-EL1.</title>
        <authorList>
            <person name="Blanco-Ulate B."/>
            <person name="Rolshausen P.E."/>
            <person name="Cantu D."/>
        </authorList>
    </citation>
    <scope>NUCLEOTIDE SEQUENCE [LARGE SCALE GENOMIC DNA]</scope>
    <source>
        <strain evidence="6">UCR-EL1</strain>
    </source>
</reference>
<gene>
    <name evidence="5" type="ORF">UCREL1_2492</name>
</gene>
<dbReference type="CDD" id="cd22191">
    <property type="entry name" value="DPBB_RlpA_EXP_N-like"/>
    <property type="match status" value="1"/>
</dbReference>
<evidence type="ECO:0000313" key="5">
    <source>
        <dbReference type="EMBL" id="EMR70471.1"/>
    </source>
</evidence>
<name>M7TKK1_EUTLA</name>
<dbReference type="eggNOG" id="ENOG502S6X4">
    <property type="taxonomic scope" value="Eukaryota"/>
</dbReference>
<dbReference type="OMA" id="HEGNEQI"/>
<feature type="region of interest" description="Disordered" evidence="2">
    <location>
        <begin position="1"/>
        <end position="61"/>
    </location>
</feature>
<feature type="transmembrane region" description="Helical" evidence="3">
    <location>
        <begin position="157"/>
        <end position="184"/>
    </location>
</feature>
<organism evidence="5 6">
    <name type="scientific">Eutypa lata (strain UCR-EL1)</name>
    <name type="common">Grapevine dieback disease fungus</name>
    <name type="synonym">Eutypa armeniacae</name>
    <dbReference type="NCBI Taxonomy" id="1287681"/>
    <lineage>
        <taxon>Eukaryota</taxon>
        <taxon>Fungi</taxon>
        <taxon>Dikarya</taxon>
        <taxon>Ascomycota</taxon>
        <taxon>Pezizomycotina</taxon>
        <taxon>Sordariomycetes</taxon>
        <taxon>Xylariomycetidae</taxon>
        <taxon>Xylariales</taxon>
        <taxon>Diatrypaceae</taxon>
        <taxon>Eutypa</taxon>
    </lineage>
</organism>
<dbReference type="HOGENOM" id="CLU_047639_1_1_1"/>
<proteinExistence type="predicted"/>
<feature type="compositionally biased region" description="Low complexity" evidence="2">
    <location>
        <begin position="96"/>
        <end position="110"/>
    </location>
</feature>
<dbReference type="EMBL" id="KB705855">
    <property type="protein sequence ID" value="EMR70471.1"/>
    <property type="molecule type" value="Genomic_DNA"/>
</dbReference>
<dbReference type="PANTHER" id="PTHR31836">
    <property type="match status" value="1"/>
</dbReference>
<keyword evidence="6" id="KW-1185">Reference proteome</keyword>
<sequence length="334" mass="34492">MTTTTTNHEGNEQIRAPSPVPVLVPASAPDPSPARAPSPAPVPASTPIYETPDWEIPTNYPPPKRSFRNSLTFLNTAAAAAAAVAATASRNNLGDTEAAASAESGTAAKETTPDLECSNGDSGGGAGAKPTLAATARQRFNAVLPPHKKYLGRSRRFLLLCVVLPIAILLFVVLPLAVGLGVGLSRRRAARSSSQQNLPLPTDGDNGGIFTGELTYYDVGLGACGVQSSDEETICSISQVVFDAAAGGSGSGSGGNPNANPLCGRKIRITRDFSEVGAGNRSVDVTVVDRCTGCEPTDLDLSIGAFEQLALQGSGRVVGSWAWLDDDDDDDDDD</sequence>